<proteinExistence type="predicted"/>
<dbReference type="Proteomes" id="UP000050761">
    <property type="component" value="Unassembled WGS sequence"/>
</dbReference>
<accession>A0A3P8B0R1</accession>
<reference evidence="2 3" key="1">
    <citation type="submission" date="2018-11" db="EMBL/GenBank/DDBJ databases">
        <authorList>
            <consortium name="Pathogen Informatics"/>
        </authorList>
    </citation>
    <scope>NUCLEOTIDE SEQUENCE [LARGE SCALE GENOMIC DNA]</scope>
</reference>
<evidence type="ECO:0000256" key="1">
    <source>
        <dbReference type="SAM" id="MobiDB-lite"/>
    </source>
</evidence>
<dbReference type="AlphaFoldDB" id="A0A183GE36"/>
<evidence type="ECO:0000313" key="4">
    <source>
        <dbReference type="WBParaSite" id="HPBE_0002056101-mRNA-1"/>
    </source>
</evidence>
<gene>
    <name evidence="2" type="ORF">HPBE_LOCUS20560</name>
</gene>
<reference evidence="4" key="2">
    <citation type="submission" date="2019-09" db="UniProtKB">
        <authorList>
            <consortium name="WormBaseParasite"/>
        </authorList>
    </citation>
    <scope>IDENTIFICATION</scope>
</reference>
<protein>
    <submittedName>
        <fullName evidence="2 4">Uncharacterized protein</fullName>
    </submittedName>
</protein>
<dbReference type="EMBL" id="UZAH01032253">
    <property type="protein sequence ID" value="VDP20677.1"/>
    <property type="molecule type" value="Genomic_DNA"/>
</dbReference>
<organism evidence="3 4">
    <name type="scientific">Heligmosomoides polygyrus</name>
    <name type="common">Parasitic roundworm</name>
    <dbReference type="NCBI Taxonomy" id="6339"/>
    <lineage>
        <taxon>Eukaryota</taxon>
        <taxon>Metazoa</taxon>
        <taxon>Ecdysozoa</taxon>
        <taxon>Nematoda</taxon>
        <taxon>Chromadorea</taxon>
        <taxon>Rhabditida</taxon>
        <taxon>Rhabditina</taxon>
        <taxon>Rhabditomorpha</taxon>
        <taxon>Strongyloidea</taxon>
        <taxon>Heligmosomidae</taxon>
        <taxon>Heligmosomoides</taxon>
    </lineage>
</organism>
<evidence type="ECO:0000313" key="2">
    <source>
        <dbReference type="EMBL" id="VDP20677.1"/>
    </source>
</evidence>
<sequence>MSQSRRGDVETSRCSRDQRPRQTVSEFPVRVSPAHVSLRIFIQLLIHVTLSSLIFQGGPGPGSPDLLKVFIVTLWEGVGFGHESNSAVPLVEMYFILLLH</sequence>
<dbReference type="WBParaSite" id="HPBE_0002056101-mRNA-1">
    <property type="protein sequence ID" value="HPBE_0002056101-mRNA-1"/>
    <property type="gene ID" value="HPBE_0002056101"/>
</dbReference>
<accession>A0A183GE36</accession>
<evidence type="ECO:0000313" key="3">
    <source>
        <dbReference type="Proteomes" id="UP000050761"/>
    </source>
</evidence>
<keyword evidence="3" id="KW-1185">Reference proteome</keyword>
<feature type="region of interest" description="Disordered" evidence="1">
    <location>
        <begin position="1"/>
        <end position="22"/>
    </location>
</feature>
<name>A0A183GE36_HELPZ</name>
<feature type="compositionally biased region" description="Basic and acidic residues" evidence="1">
    <location>
        <begin position="1"/>
        <end position="20"/>
    </location>
</feature>